<name>A0A1I6F3S7_9PSEU</name>
<organism evidence="3 4">
    <name type="scientific">Lentzea waywayandensis</name>
    <dbReference type="NCBI Taxonomy" id="84724"/>
    <lineage>
        <taxon>Bacteria</taxon>
        <taxon>Bacillati</taxon>
        <taxon>Actinomycetota</taxon>
        <taxon>Actinomycetes</taxon>
        <taxon>Pseudonocardiales</taxon>
        <taxon>Pseudonocardiaceae</taxon>
        <taxon>Lentzea</taxon>
    </lineage>
</organism>
<dbReference type="PANTHER" id="PTHR35149">
    <property type="entry name" value="SLL5132 PROTEIN"/>
    <property type="match status" value="1"/>
</dbReference>
<protein>
    <recommendedName>
        <fullName evidence="5">DUF262 domain-containing protein</fullName>
    </recommendedName>
</protein>
<dbReference type="Proteomes" id="UP000198583">
    <property type="component" value="Unassembled WGS sequence"/>
</dbReference>
<reference evidence="4" key="1">
    <citation type="submission" date="2016-10" db="EMBL/GenBank/DDBJ databases">
        <authorList>
            <person name="Varghese N."/>
            <person name="Submissions S."/>
        </authorList>
    </citation>
    <scope>NUCLEOTIDE SEQUENCE [LARGE SCALE GENOMIC DNA]</scope>
    <source>
        <strain evidence="4">DSM 44232</strain>
    </source>
</reference>
<feature type="domain" description="GmrSD restriction endonucleases N-terminal" evidence="1">
    <location>
        <begin position="10"/>
        <end position="229"/>
    </location>
</feature>
<dbReference type="Gene3D" id="1.10.10.10">
    <property type="entry name" value="Winged helix-like DNA-binding domain superfamily/Winged helix DNA-binding domain"/>
    <property type="match status" value="1"/>
</dbReference>
<dbReference type="PANTHER" id="PTHR35149:SF2">
    <property type="entry name" value="DUF262 DOMAIN-CONTAINING PROTEIN"/>
    <property type="match status" value="1"/>
</dbReference>
<dbReference type="Pfam" id="PF03235">
    <property type="entry name" value="GmrSD_N"/>
    <property type="match status" value="1"/>
</dbReference>
<dbReference type="EMBL" id="FOYL01000007">
    <property type="protein sequence ID" value="SFR24367.1"/>
    <property type="molecule type" value="Genomic_DNA"/>
</dbReference>
<gene>
    <name evidence="3" type="ORF">SAMN04488564_107439</name>
</gene>
<accession>A0A1I6F3S7</accession>
<dbReference type="AlphaFoldDB" id="A0A1I6F3S7"/>
<evidence type="ECO:0000259" key="1">
    <source>
        <dbReference type="Pfam" id="PF03235"/>
    </source>
</evidence>
<dbReference type="InterPro" id="IPR036388">
    <property type="entry name" value="WH-like_DNA-bd_sf"/>
</dbReference>
<evidence type="ECO:0000313" key="3">
    <source>
        <dbReference type="EMBL" id="SFR24367.1"/>
    </source>
</evidence>
<evidence type="ECO:0008006" key="5">
    <source>
        <dbReference type="Google" id="ProtNLM"/>
    </source>
</evidence>
<proteinExistence type="predicted"/>
<dbReference type="InterPro" id="IPR011089">
    <property type="entry name" value="GmrSD_C"/>
</dbReference>
<feature type="domain" description="GmrSD restriction endonucleases C-terminal" evidence="2">
    <location>
        <begin position="415"/>
        <end position="554"/>
    </location>
</feature>
<dbReference type="RefSeq" id="WP_093600508.1">
    <property type="nucleotide sequence ID" value="NZ_FOYL01000007.1"/>
</dbReference>
<dbReference type="InterPro" id="IPR004919">
    <property type="entry name" value="GmrSD_N"/>
</dbReference>
<dbReference type="STRING" id="84724.SAMN04488564_107439"/>
<dbReference type="Pfam" id="PF07510">
    <property type="entry name" value="GmrSD_C"/>
    <property type="match status" value="1"/>
</dbReference>
<evidence type="ECO:0000313" key="4">
    <source>
        <dbReference type="Proteomes" id="UP000198583"/>
    </source>
</evidence>
<evidence type="ECO:0000259" key="2">
    <source>
        <dbReference type="Pfam" id="PF07510"/>
    </source>
</evidence>
<sequence>MVTANETTLQHLLEGSKQYRVPLYQRTYSWETKQLSQLWNDVVGLAEDRVTQDSTTHFIGSVVLAPSPGNGPTGVPQYLVVDGQQRLTTLTLLLCAIRDHRATHEDPIHRGRMNDLYLTNPYKPEAQRLKVMPTQTDREAYQACVDSTPHAGGRDPIGAAYRFFAAKLVELDDPDDPLDVERLENAVISGLALVSITTHPGDNAHRIFESLNNTGAALTQADLLRNYLFMRLPTRGEQVYRSLWLPLQDQLEKPKNLELLFWLDLVQRDARIKQTDTYAEQQARLDRLDGEEAIEAEVARLCGLGTLLHTILHPETEADRAVRTRLQRLKDWGTTTVYPLLLHLLDRRRQGGSTSEEIASAMLYVESFFVRRQLIGRATANINRILLSVVTEMDRAQPVDQAVHAYLSTGRKHYADDDEIRALVRTVPYYLNGRANQRTSILRWLEAEHGSKEPVDLSSLTIEHVLPQTSTDEWEQAVSEALEPGETYEQVHSSLVHTLGNLTLTGYNSELSNSPFDVKRAKLAKSGLVMNQHIAEQSGWGRPQILARADALAERVIAAWPGPLAGTTPVTSAAWNLMNTVLAALPAGSWTTCGDIASIIGRDSPAVVTRLATTTTPHAHRVLPAGGLVPPDARDLLRSEGVEIDEHGQASAEQRIWFEELAELIGLDVEPAAEPSTEALPDRFLLQLNEKHGDEVTMALTELIEVWDELGGDIGFGAGRETSCFLFARQKDDEGGNIWPLAIYPSGRVEVVFKHLMIRPPFDQAALREELRQRLNEAPGVDIAADRIELRPSFPVEVLLDPAARAVVRETLKWFYEQARSTVSVGGGR</sequence>
<keyword evidence="4" id="KW-1185">Reference proteome</keyword>
<dbReference type="OrthoDB" id="9798761at2"/>